<keyword evidence="3" id="KW-1185">Reference proteome</keyword>
<organism evidence="2 3">
    <name type="scientific">Gnomoniopsis smithogilvyi</name>
    <dbReference type="NCBI Taxonomy" id="1191159"/>
    <lineage>
        <taxon>Eukaryota</taxon>
        <taxon>Fungi</taxon>
        <taxon>Dikarya</taxon>
        <taxon>Ascomycota</taxon>
        <taxon>Pezizomycotina</taxon>
        <taxon>Sordariomycetes</taxon>
        <taxon>Sordariomycetidae</taxon>
        <taxon>Diaporthales</taxon>
        <taxon>Gnomoniaceae</taxon>
        <taxon>Gnomoniopsis</taxon>
    </lineage>
</organism>
<evidence type="ECO:0000313" key="2">
    <source>
        <dbReference type="EMBL" id="KAJ4393577.1"/>
    </source>
</evidence>
<gene>
    <name evidence="2" type="ORF">N0V93_002790</name>
</gene>
<protein>
    <submittedName>
        <fullName evidence="2">Uncharacterized protein</fullName>
    </submittedName>
</protein>
<proteinExistence type="predicted"/>
<feature type="compositionally biased region" description="Polar residues" evidence="1">
    <location>
        <begin position="76"/>
        <end position="93"/>
    </location>
</feature>
<feature type="compositionally biased region" description="Polar residues" evidence="1">
    <location>
        <begin position="123"/>
        <end position="132"/>
    </location>
</feature>
<feature type="compositionally biased region" description="Low complexity" evidence="1">
    <location>
        <begin position="31"/>
        <end position="44"/>
    </location>
</feature>
<feature type="region of interest" description="Disordered" evidence="1">
    <location>
        <begin position="28"/>
        <end position="140"/>
    </location>
</feature>
<feature type="compositionally biased region" description="Polar residues" evidence="1">
    <location>
        <begin position="932"/>
        <end position="956"/>
    </location>
</feature>
<feature type="compositionally biased region" description="Polar residues" evidence="1">
    <location>
        <begin position="177"/>
        <end position="187"/>
    </location>
</feature>
<feature type="compositionally biased region" description="Polar residues" evidence="1">
    <location>
        <begin position="247"/>
        <end position="258"/>
    </location>
</feature>
<dbReference type="EMBL" id="JAPEVB010000002">
    <property type="protein sequence ID" value="KAJ4393577.1"/>
    <property type="molecule type" value="Genomic_DNA"/>
</dbReference>
<feature type="region of interest" description="Disordered" evidence="1">
    <location>
        <begin position="495"/>
        <end position="594"/>
    </location>
</feature>
<dbReference type="InterPro" id="IPR045342">
    <property type="entry name" value="Etd1"/>
</dbReference>
<dbReference type="Proteomes" id="UP001140453">
    <property type="component" value="Unassembled WGS sequence"/>
</dbReference>
<name>A0A9W8YZA4_9PEZI</name>
<dbReference type="GO" id="GO:0005096">
    <property type="term" value="F:GTPase activator activity"/>
    <property type="evidence" value="ECO:0007669"/>
    <property type="project" value="InterPro"/>
</dbReference>
<comment type="caution">
    <text evidence="2">The sequence shown here is derived from an EMBL/GenBank/DDBJ whole genome shotgun (WGS) entry which is preliminary data.</text>
</comment>
<sequence length="956" mass="104245">MQAVPSLVGTGTAVAAAATGLVIGQTIESNPTASSRPSSPFARPNLFSDFRFDDARSNPSPTPPPSSRPGTASALRLSQTVDGPNVQYEQSHPSPLFSHPISSMRQPPTSGKPLNSPKPPSVRRQSGSSPSDSYMPGMRIQMRRGDMAVPFLIHPHLVSGEVFDVAVAESEFEQTVITEASVPSEQSPHIAERESLEQSDETPTKKARRSFSTQFGSGSGWKARASSLRRSKRKSEEQSGKRRYASDPTSSTSQNAGQSDGVRLDMEELFTPPKSGYRDTGNANNHASEDAASPGPPFSRFHNFEVDLSRMGPSPPPSAGFQAISPTQLSPTAAPFEASLPSHSRAVSKEGASTLAGSEMSVPGLASGDDETDYKSDALFDSFRTTDTDRLRLAETPLDTMFDDSFHGVPGNLKTKRLSIQEILGNSWDGDTRILEEDEGSLTPMRGLRDSRLAADVRGGDDRATEIAKFQLSLGARERTMGRLSLDTTDDDYDWARSDDEGLGNPLSPPASSLTSRRGMSPPPLRSTLSHLNGSNPSDSYTTSPLERPRSNLFEWAEPSSEQDDGSFSRPKTAHAKQDLDLRGGRPGNRKGFPAVHIRSQSVPVVPDQQEIAKGGPKFGTWAPANKNASEDWDDDFDFEEVSNTGSGSGSRPAKSFSMRVPKPIQATQSTVKAHSGQIRELSLLVNSLKRLFRQGRELKLLDGQAASLWREAENIIALASPDEEEAEESDSDRSFSDFDPLTINERFHDEGFDAATLDRSEVSAEGTEPNIPKNAVIKERSVVRRRSVFSPEDDIFGNNQTLELPNTRPHTPRTPDRVREFHTPDGAVVSSVIAAMEQQRAQPNRPRDSPLKPSKAKLFFDTNSLQDLVRRASTVFHCLSDVVRREELLTMSPQSTPRLDRHKRGGSPAFTRVFSDPDAGSPRHLVKSQKSHSSIPRKSLDSNGLGQRMQLMTVS</sequence>
<feature type="compositionally biased region" description="Polar residues" evidence="1">
    <location>
        <begin position="100"/>
        <end position="113"/>
    </location>
</feature>
<evidence type="ECO:0000313" key="3">
    <source>
        <dbReference type="Proteomes" id="UP001140453"/>
    </source>
</evidence>
<dbReference type="AlphaFoldDB" id="A0A9W8YZA4"/>
<dbReference type="GO" id="GO:1902412">
    <property type="term" value="P:regulation of mitotic cytokinesis"/>
    <property type="evidence" value="ECO:0007669"/>
    <property type="project" value="InterPro"/>
</dbReference>
<dbReference type="Pfam" id="PF20162">
    <property type="entry name" value="Etd1"/>
    <property type="match status" value="1"/>
</dbReference>
<feature type="region of interest" description="Disordered" evidence="1">
    <location>
        <begin position="177"/>
        <end position="373"/>
    </location>
</feature>
<dbReference type="OrthoDB" id="5346713at2759"/>
<feature type="compositionally biased region" description="Polar residues" evidence="1">
    <location>
        <begin position="527"/>
        <end position="545"/>
    </location>
</feature>
<accession>A0A9W8YZA4</accession>
<reference evidence="2" key="1">
    <citation type="submission" date="2022-10" db="EMBL/GenBank/DDBJ databases">
        <title>Tapping the CABI collections for fungal endophytes: first genome assemblies for Collariella, Neodidymelliopsis, Ascochyta clinopodiicola, Didymella pomorum, Didymosphaeria variabile, Neocosmospora piperis and Neocucurbitaria cava.</title>
        <authorList>
            <person name="Hill R."/>
        </authorList>
    </citation>
    <scope>NUCLEOTIDE SEQUENCE</scope>
    <source>
        <strain evidence="2">IMI 355082</strain>
    </source>
</reference>
<feature type="region of interest" description="Disordered" evidence="1">
    <location>
        <begin position="894"/>
        <end position="956"/>
    </location>
</feature>
<evidence type="ECO:0000256" key="1">
    <source>
        <dbReference type="SAM" id="MobiDB-lite"/>
    </source>
</evidence>
<feature type="region of interest" description="Disordered" evidence="1">
    <location>
        <begin position="612"/>
        <end position="633"/>
    </location>
</feature>
<feature type="region of interest" description="Disordered" evidence="1">
    <location>
        <begin position="795"/>
        <end position="816"/>
    </location>
</feature>